<dbReference type="Proteomes" id="UP000827872">
    <property type="component" value="Linkage Group LG09"/>
</dbReference>
<gene>
    <name evidence="1" type="ORF">K3G42_014732</name>
</gene>
<keyword evidence="2" id="KW-1185">Reference proteome</keyword>
<accession>A0ACB8FCM7</accession>
<proteinExistence type="predicted"/>
<dbReference type="EMBL" id="CM037622">
    <property type="protein sequence ID" value="KAH8003193.1"/>
    <property type="molecule type" value="Genomic_DNA"/>
</dbReference>
<reference evidence="1" key="1">
    <citation type="submission" date="2021-08" db="EMBL/GenBank/DDBJ databases">
        <title>The first chromosome-level gecko genome reveals the dynamic sex chromosomes of Neotropical dwarf geckos (Sphaerodactylidae: Sphaerodactylus).</title>
        <authorList>
            <person name="Pinto B.J."/>
            <person name="Keating S.E."/>
            <person name="Gamble T."/>
        </authorList>
    </citation>
    <scope>NUCLEOTIDE SEQUENCE</scope>
    <source>
        <strain evidence="1">TG3544</strain>
    </source>
</reference>
<sequence>MASGGKSGREGLAAPGPTPPLGGRTPSECAVPHPEKVDILLLSRTRCVMEGFLHDLQYATVGSDRRKLQRRKTQKALVVIYRTLKRIGSRERIPTGGTVVS</sequence>
<comment type="caution">
    <text evidence="1">The sequence shown here is derived from an EMBL/GenBank/DDBJ whole genome shotgun (WGS) entry which is preliminary data.</text>
</comment>
<evidence type="ECO:0000313" key="2">
    <source>
        <dbReference type="Proteomes" id="UP000827872"/>
    </source>
</evidence>
<name>A0ACB8FCM7_9SAUR</name>
<evidence type="ECO:0000313" key="1">
    <source>
        <dbReference type="EMBL" id="KAH8003193.1"/>
    </source>
</evidence>
<protein>
    <submittedName>
        <fullName evidence="1">Uncharacterized protein</fullName>
    </submittedName>
</protein>
<organism evidence="1 2">
    <name type="scientific">Sphaerodactylus townsendi</name>
    <dbReference type="NCBI Taxonomy" id="933632"/>
    <lineage>
        <taxon>Eukaryota</taxon>
        <taxon>Metazoa</taxon>
        <taxon>Chordata</taxon>
        <taxon>Craniata</taxon>
        <taxon>Vertebrata</taxon>
        <taxon>Euteleostomi</taxon>
        <taxon>Lepidosauria</taxon>
        <taxon>Squamata</taxon>
        <taxon>Bifurcata</taxon>
        <taxon>Gekkota</taxon>
        <taxon>Sphaerodactylidae</taxon>
        <taxon>Sphaerodactylus</taxon>
    </lineage>
</organism>